<dbReference type="InterPro" id="IPR003593">
    <property type="entry name" value="AAA+_ATPase"/>
</dbReference>
<dbReference type="GO" id="GO:0005524">
    <property type="term" value="F:ATP binding"/>
    <property type="evidence" value="ECO:0007669"/>
    <property type="project" value="UniProtKB-KW"/>
</dbReference>
<dbReference type="GO" id="GO:0008233">
    <property type="term" value="F:peptidase activity"/>
    <property type="evidence" value="ECO:0007669"/>
    <property type="project" value="InterPro"/>
</dbReference>
<comment type="caution">
    <text evidence="13">The sequence shown here is derived from an EMBL/GenBank/DDBJ whole genome shotgun (WGS) entry which is preliminary data.</text>
</comment>
<dbReference type="CDD" id="cd03245">
    <property type="entry name" value="ABCC_bacteriocin_exporters"/>
    <property type="match status" value="1"/>
</dbReference>
<accession>A0AA42B7X8</accession>
<keyword evidence="3" id="KW-1003">Cell membrane</keyword>
<proteinExistence type="predicted"/>
<dbReference type="AlphaFoldDB" id="A0AA42B7X8"/>
<organism evidence="13 14">
    <name type="scientific">Echinimonas agarilytica</name>
    <dbReference type="NCBI Taxonomy" id="1215918"/>
    <lineage>
        <taxon>Bacteria</taxon>
        <taxon>Pseudomonadati</taxon>
        <taxon>Pseudomonadota</taxon>
        <taxon>Gammaproteobacteria</taxon>
        <taxon>Alteromonadales</taxon>
        <taxon>Echinimonadaceae</taxon>
        <taxon>Echinimonas</taxon>
    </lineage>
</organism>
<keyword evidence="2" id="KW-0813">Transport</keyword>
<feature type="transmembrane region" description="Helical" evidence="9">
    <location>
        <begin position="172"/>
        <end position="194"/>
    </location>
</feature>
<evidence type="ECO:0000256" key="1">
    <source>
        <dbReference type="ARBA" id="ARBA00004651"/>
    </source>
</evidence>
<evidence type="ECO:0000256" key="3">
    <source>
        <dbReference type="ARBA" id="ARBA00022475"/>
    </source>
</evidence>
<keyword evidence="8 9" id="KW-0472">Membrane</keyword>
<dbReference type="InterPro" id="IPR017871">
    <property type="entry name" value="ABC_transporter-like_CS"/>
</dbReference>
<dbReference type="SUPFAM" id="SSF90123">
    <property type="entry name" value="ABC transporter transmembrane region"/>
    <property type="match status" value="1"/>
</dbReference>
<dbReference type="InterPro" id="IPR003439">
    <property type="entry name" value="ABC_transporter-like_ATP-bd"/>
</dbReference>
<keyword evidence="7 9" id="KW-1133">Transmembrane helix</keyword>
<dbReference type="CDD" id="cd02421">
    <property type="entry name" value="Peptidase_C39_likeD"/>
    <property type="match status" value="1"/>
</dbReference>
<name>A0AA42B7X8_9GAMM</name>
<comment type="subcellular location">
    <subcellularLocation>
        <location evidence="1">Cell membrane</location>
        <topology evidence="1">Multi-pass membrane protein</topology>
    </subcellularLocation>
</comment>
<sequence>MVNQKTDEWRVSGKENAHLDPLLDALTFLSKWYGNPVARDDLAAGLPLQDNRFTPELFMRAASRASLSARMLKRSLADIKPELLPAVLLMRDKSAVILQSVDQQRARIIVLESGEGETTIDLDELGNSYEGYALFVKPQVRFDERAPETLENKDEHWFWGTLKRSWRIYRDVLVASFLISLFALASPLFVMNVYDRVVPNNAVDTLWVLAIGVLLVFVFDFILRQLRSHFIDVAGKKSEILISASILERVLGVKMASRPPSVGAFARHLQEFDSIREFITSATITAVIDVPFTLVFFIIVAMLGGWIVAIPLAMVAIIIAYSAWAQGPMSRAVDEAGRMSSLKNATLIEALNGLETIKLTGAEGQMQQRWEQANGHIAEWNANSRRYATSVSSVASLCLQATTVFLIVAGVYLINIGELSMGGLIASVMLSTRALQPMAQVAQLATRYNQTKSAFVMLNDIMKLPVELPEEKRFLYREKLLGNIDLKDVNFHYPDQQNMALNDINLSIKAGEKVAIIGRIGSGKSTLGKLITAMYEATRGSISFDNVDGRQLSPSHIRHMMGVVPQDVTLFYGTLRDNLTLGVPWVSDDAVLRAAELSGVAEFAARHPQGLDMSIAEQGSNLSGGQRQAVALARALLLDPPVLVFDEPTASMDNTSEVRLRNRLADIVPDKTLLLITHKSSMLSMVDRLIVVEQGRIIADGPKAVVQDALRSGRLQVDKT</sequence>
<dbReference type="SUPFAM" id="SSF52540">
    <property type="entry name" value="P-loop containing nucleoside triphosphate hydrolases"/>
    <property type="match status" value="1"/>
</dbReference>
<evidence type="ECO:0000259" key="10">
    <source>
        <dbReference type="PROSITE" id="PS50893"/>
    </source>
</evidence>
<dbReference type="PROSITE" id="PS50990">
    <property type="entry name" value="PEPTIDASE_C39"/>
    <property type="match status" value="1"/>
</dbReference>
<dbReference type="RefSeq" id="WP_251261758.1">
    <property type="nucleotide sequence ID" value="NZ_JAMQGP010000005.1"/>
</dbReference>
<evidence type="ECO:0000259" key="12">
    <source>
        <dbReference type="PROSITE" id="PS50990"/>
    </source>
</evidence>
<dbReference type="Pfam" id="PF03412">
    <property type="entry name" value="Peptidase_C39"/>
    <property type="match status" value="1"/>
</dbReference>
<dbReference type="InterPro" id="IPR039421">
    <property type="entry name" value="Type_1_exporter"/>
</dbReference>
<evidence type="ECO:0000256" key="4">
    <source>
        <dbReference type="ARBA" id="ARBA00022692"/>
    </source>
</evidence>
<evidence type="ECO:0000256" key="5">
    <source>
        <dbReference type="ARBA" id="ARBA00022741"/>
    </source>
</evidence>
<evidence type="ECO:0000256" key="8">
    <source>
        <dbReference type="ARBA" id="ARBA00023136"/>
    </source>
</evidence>
<dbReference type="PROSITE" id="PS50929">
    <property type="entry name" value="ABC_TM1F"/>
    <property type="match status" value="1"/>
</dbReference>
<dbReference type="Pfam" id="PF00664">
    <property type="entry name" value="ABC_membrane"/>
    <property type="match status" value="1"/>
</dbReference>
<dbReference type="Gene3D" id="3.90.70.10">
    <property type="entry name" value="Cysteine proteinases"/>
    <property type="match status" value="1"/>
</dbReference>
<evidence type="ECO:0000256" key="9">
    <source>
        <dbReference type="SAM" id="Phobius"/>
    </source>
</evidence>
<protein>
    <submittedName>
        <fullName evidence="13">Type I secretion system permease/ATPase</fullName>
    </submittedName>
</protein>
<dbReference type="PROSITE" id="PS50893">
    <property type="entry name" value="ABC_TRANSPORTER_2"/>
    <property type="match status" value="1"/>
</dbReference>
<dbReference type="InterPro" id="IPR005074">
    <property type="entry name" value="Peptidase_C39"/>
</dbReference>
<dbReference type="FunFam" id="3.40.50.300:FF:000299">
    <property type="entry name" value="ABC transporter ATP-binding protein/permease"/>
    <property type="match status" value="1"/>
</dbReference>
<keyword evidence="5" id="KW-0547">Nucleotide-binding</keyword>
<dbReference type="GO" id="GO:0034040">
    <property type="term" value="F:ATPase-coupled lipid transmembrane transporter activity"/>
    <property type="evidence" value="ECO:0007669"/>
    <property type="project" value="TreeGrafter"/>
</dbReference>
<feature type="transmembrane region" description="Helical" evidence="9">
    <location>
        <begin position="206"/>
        <end position="223"/>
    </location>
</feature>
<dbReference type="InterPro" id="IPR027417">
    <property type="entry name" value="P-loop_NTPase"/>
</dbReference>
<dbReference type="PANTHER" id="PTHR24221:SF248">
    <property type="entry name" value="ABC TRANSPORTER TRANSMEMBRANE REGION"/>
    <property type="match status" value="1"/>
</dbReference>
<dbReference type="Gene3D" id="3.40.50.300">
    <property type="entry name" value="P-loop containing nucleotide triphosphate hydrolases"/>
    <property type="match status" value="1"/>
</dbReference>
<feature type="domain" description="ABC transporter" evidence="10">
    <location>
        <begin position="484"/>
        <end position="719"/>
    </location>
</feature>
<dbReference type="GO" id="GO:0016887">
    <property type="term" value="F:ATP hydrolysis activity"/>
    <property type="evidence" value="ECO:0007669"/>
    <property type="project" value="InterPro"/>
</dbReference>
<dbReference type="InterPro" id="IPR011527">
    <property type="entry name" value="ABC1_TM_dom"/>
</dbReference>
<dbReference type="GO" id="GO:0006508">
    <property type="term" value="P:proteolysis"/>
    <property type="evidence" value="ECO:0007669"/>
    <property type="project" value="InterPro"/>
</dbReference>
<keyword evidence="14" id="KW-1185">Reference proteome</keyword>
<dbReference type="Pfam" id="PF00005">
    <property type="entry name" value="ABC_tran"/>
    <property type="match status" value="1"/>
</dbReference>
<dbReference type="PANTHER" id="PTHR24221">
    <property type="entry name" value="ATP-BINDING CASSETTE SUB-FAMILY B"/>
    <property type="match status" value="1"/>
</dbReference>
<evidence type="ECO:0000313" key="13">
    <source>
        <dbReference type="EMBL" id="MCM2680332.1"/>
    </source>
</evidence>
<feature type="domain" description="ABC transmembrane type-1" evidence="11">
    <location>
        <begin position="172"/>
        <end position="450"/>
    </location>
</feature>
<dbReference type="CDD" id="cd18587">
    <property type="entry name" value="ABC_6TM_LapB_like"/>
    <property type="match status" value="1"/>
</dbReference>
<dbReference type="InterPro" id="IPR036640">
    <property type="entry name" value="ABC1_TM_sf"/>
</dbReference>
<evidence type="ECO:0000313" key="14">
    <source>
        <dbReference type="Proteomes" id="UP001165393"/>
    </source>
</evidence>
<gene>
    <name evidence="13" type="ORF">NAF29_11710</name>
</gene>
<dbReference type="NCBIfam" id="TIGR03375">
    <property type="entry name" value="type_I_sec_LssB"/>
    <property type="match status" value="1"/>
</dbReference>
<evidence type="ECO:0000259" key="11">
    <source>
        <dbReference type="PROSITE" id="PS50929"/>
    </source>
</evidence>
<keyword evidence="4 9" id="KW-0812">Transmembrane</keyword>
<dbReference type="SMART" id="SM00382">
    <property type="entry name" value="AAA"/>
    <property type="match status" value="1"/>
</dbReference>
<evidence type="ECO:0000256" key="7">
    <source>
        <dbReference type="ARBA" id="ARBA00022989"/>
    </source>
</evidence>
<dbReference type="InterPro" id="IPR017750">
    <property type="entry name" value="ATPase_T1SS"/>
</dbReference>
<dbReference type="GO" id="GO:0140359">
    <property type="term" value="F:ABC-type transporter activity"/>
    <property type="evidence" value="ECO:0007669"/>
    <property type="project" value="InterPro"/>
</dbReference>
<feature type="transmembrane region" description="Helical" evidence="9">
    <location>
        <begin position="306"/>
        <end position="324"/>
    </location>
</feature>
<dbReference type="GO" id="GO:0005886">
    <property type="term" value="C:plasma membrane"/>
    <property type="evidence" value="ECO:0007669"/>
    <property type="project" value="UniProtKB-SubCell"/>
</dbReference>
<keyword evidence="6" id="KW-0067">ATP-binding</keyword>
<dbReference type="PROSITE" id="PS00211">
    <property type="entry name" value="ABC_TRANSPORTER_1"/>
    <property type="match status" value="1"/>
</dbReference>
<evidence type="ECO:0000256" key="2">
    <source>
        <dbReference type="ARBA" id="ARBA00022448"/>
    </source>
</evidence>
<feature type="transmembrane region" description="Helical" evidence="9">
    <location>
        <begin position="278"/>
        <end position="300"/>
    </location>
</feature>
<evidence type="ECO:0000256" key="6">
    <source>
        <dbReference type="ARBA" id="ARBA00022840"/>
    </source>
</evidence>
<feature type="domain" description="Peptidase C39" evidence="12">
    <location>
        <begin position="15"/>
        <end position="136"/>
    </location>
</feature>
<dbReference type="EMBL" id="JAMQGP010000005">
    <property type="protein sequence ID" value="MCM2680332.1"/>
    <property type="molecule type" value="Genomic_DNA"/>
</dbReference>
<dbReference type="Proteomes" id="UP001165393">
    <property type="component" value="Unassembled WGS sequence"/>
</dbReference>
<reference evidence="13 14" key="1">
    <citation type="journal article" date="2013" name="Antonie Van Leeuwenhoek">
        <title>Echinimonas agarilytica gen. nov., sp. nov., a new gammaproteobacterium isolated from the sea urchin Strongylocentrotus intermedius.</title>
        <authorList>
            <person name="Nedashkovskaya O.I."/>
            <person name="Stenkova A.M."/>
            <person name="Zhukova N.V."/>
            <person name="Van Trappen S."/>
            <person name="Lee J.S."/>
            <person name="Kim S.B."/>
        </authorList>
    </citation>
    <scope>NUCLEOTIDE SEQUENCE [LARGE SCALE GENOMIC DNA]</scope>
    <source>
        <strain evidence="13 14">KMM 6351</strain>
    </source>
</reference>
<feature type="transmembrane region" description="Helical" evidence="9">
    <location>
        <begin position="394"/>
        <end position="414"/>
    </location>
</feature>
<dbReference type="Gene3D" id="1.20.1560.10">
    <property type="entry name" value="ABC transporter type 1, transmembrane domain"/>
    <property type="match status" value="1"/>
</dbReference>